<evidence type="ECO:0000313" key="3">
    <source>
        <dbReference type="Proteomes" id="UP000187735"/>
    </source>
</evidence>
<dbReference type="KEGG" id="fmr:Fuma_06368"/>
<sequence length="164" mass="18794">MASKSGGCGWPIVSDRNPKHNWLHCRTRYRSAAMQEWRHASWLARLESLLAIVLLRFSSRPAPGKCAVVAEIAHQTLSQQEPMIPAMSRLTLSKEITASAMFAIHRLCWPTMIQFGSPGCFRYKMSYNIDAVAIKTRHRCPTRMRRTDSDDSDSNENRFVKNRK</sequence>
<name>A0A1P8WRL9_9PLAN</name>
<accession>A0A1P8WRL9</accession>
<protein>
    <submittedName>
        <fullName evidence="2">Uncharacterized protein</fullName>
    </submittedName>
</protein>
<reference evidence="2 3" key="1">
    <citation type="journal article" date="2016" name="Front. Microbiol.">
        <title>Fuerstia marisgermanicae gen. nov., sp. nov., an Unusual Member of the Phylum Planctomycetes from the German Wadden Sea.</title>
        <authorList>
            <person name="Kohn T."/>
            <person name="Heuer A."/>
            <person name="Jogler M."/>
            <person name="Vollmers J."/>
            <person name="Boedeker C."/>
            <person name="Bunk B."/>
            <person name="Rast P."/>
            <person name="Borchert D."/>
            <person name="Glockner I."/>
            <person name="Freese H.M."/>
            <person name="Klenk H.P."/>
            <person name="Overmann J."/>
            <person name="Kaster A.K."/>
            <person name="Rohde M."/>
            <person name="Wiegand S."/>
            <person name="Jogler C."/>
        </authorList>
    </citation>
    <scope>NUCLEOTIDE SEQUENCE [LARGE SCALE GENOMIC DNA]</scope>
    <source>
        <strain evidence="2 3">NH11</strain>
    </source>
</reference>
<dbReference type="Proteomes" id="UP000187735">
    <property type="component" value="Chromosome"/>
</dbReference>
<evidence type="ECO:0000256" key="1">
    <source>
        <dbReference type="SAM" id="MobiDB-lite"/>
    </source>
</evidence>
<keyword evidence="3" id="KW-1185">Reference proteome</keyword>
<organism evidence="2 3">
    <name type="scientific">Fuerstiella marisgermanici</name>
    <dbReference type="NCBI Taxonomy" id="1891926"/>
    <lineage>
        <taxon>Bacteria</taxon>
        <taxon>Pseudomonadati</taxon>
        <taxon>Planctomycetota</taxon>
        <taxon>Planctomycetia</taxon>
        <taxon>Planctomycetales</taxon>
        <taxon>Planctomycetaceae</taxon>
        <taxon>Fuerstiella</taxon>
    </lineage>
</organism>
<dbReference type="STRING" id="1891926.Fuma_06368"/>
<dbReference type="AlphaFoldDB" id="A0A1P8WRL9"/>
<feature type="region of interest" description="Disordered" evidence="1">
    <location>
        <begin position="140"/>
        <end position="164"/>
    </location>
</feature>
<evidence type="ECO:0000313" key="2">
    <source>
        <dbReference type="EMBL" id="APZ96695.1"/>
    </source>
</evidence>
<proteinExistence type="predicted"/>
<gene>
    <name evidence="2" type="ORF">Fuma_06368</name>
</gene>
<feature type="compositionally biased region" description="Basic and acidic residues" evidence="1">
    <location>
        <begin position="145"/>
        <end position="164"/>
    </location>
</feature>
<dbReference type="EMBL" id="CP017641">
    <property type="protein sequence ID" value="APZ96695.1"/>
    <property type="molecule type" value="Genomic_DNA"/>
</dbReference>